<dbReference type="OrthoDB" id="7060239at2"/>
<keyword evidence="1" id="KW-0175">Coiled coil</keyword>
<keyword evidence="2" id="KW-0732">Signal</keyword>
<feature type="signal peptide" evidence="2">
    <location>
        <begin position="1"/>
        <end position="27"/>
    </location>
</feature>
<feature type="coiled-coil region" evidence="1">
    <location>
        <begin position="101"/>
        <end position="135"/>
    </location>
</feature>
<organism evidence="3 4">
    <name type="scientific">Pseudidiomarina aquimaris</name>
    <dbReference type="NCBI Taxonomy" id="641841"/>
    <lineage>
        <taxon>Bacteria</taxon>
        <taxon>Pseudomonadati</taxon>
        <taxon>Pseudomonadota</taxon>
        <taxon>Gammaproteobacteria</taxon>
        <taxon>Alteromonadales</taxon>
        <taxon>Idiomarinaceae</taxon>
        <taxon>Pseudidiomarina</taxon>
    </lineage>
</organism>
<reference evidence="4" key="1">
    <citation type="journal article" date="2018" name="Front. Microbiol.">
        <title>Genome-Based Analysis Reveals the Taxonomy and Diversity of the Family Idiomarinaceae.</title>
        <authorList>
            <person name="Liu Y."/>
            <person name="Lai Q."/>
            <person name="Shao Z."/>
        </authorList>
    </citation>
    <scope>NUCLEOTIDE SEQUENCE [LARGE SCALE GENOMIC DNA]</scope>
    <source>
        <strain evidence="4">SW15</strain>
    </source>
</reference>
<accession>A0A432XPK7</accession>
<evidence type="ECO:0000256" key="2">
    <source>
        <dbReference type="SAM" id="SignalP"/>
    </source>
</evidence>
<dbReference type="EMBL" id="PIPT01000001">
    <property type="protein sequence ID" value="RUO50630.1"/>
    <property type="molecule type" value="Genomic_DNA"/>
</dbReference>
<evidence type="ECO:0000256" key="1">
    <source>
        <dbReference type="SAM" id="Coils"/>
    </source>
</evidence>
<gene>
    <name evidence="3" type="ORF">CWE21_00555</name>
</gene>
<comment type="caution">
    <text evidence="3">The sequence shown here is derived from an EMBL/GenBank/DDBJ whole genome shotgun (WGS) entry which is preliminary data.</text>
</comment>
<dbReference type="AlphaFoldDB" id="A0A432XPK7"/>
<evidence type="ECO:0000313" key="3">
    <source>
        <dbReference type="EMBL" id="RUO50630.1"/>
    </source>
</evidence>
<keyword evidence="4" id="KW-1185">Reference proteome</keyword>
<proteinExistence type="predicted"/>
<evidence type="ECO:0000313" key="4">
    <source>
        <dbReference type="Proteomes" id="UP000286678"/>
    </source>
</evidence>
<dbReference type="Proteomes" id="UP000286678">
    <property type="component" value="Unassembled WGS sequence"/>
</dbReference>
<dbReference type="RefSeq" id="WP_126832157.1">
    <property type="nucleotide sequence ID" value="NZ_PIPT01000001.1"/>
</dbReference>
<protein>
    <submittedName>
        <fullName evidence="3">Uncharacterized protein</fullName>
    </submittedName>
</protein>
<sequence length="218" mass="22663">MTTKLIKLFSVAALSLSVAALALPANAQSFGFGKKESSVDWGDVSTQSDAALINLYQGQATLSSAVADLADILELQDEAAGLRASAQAVSECGASSCSEFSEVTEQDAKVQEQVVAELERQAESLSDDQKAKAEEALKKYVVGGIQFATGLKDARRLGEIAADAPMLQKPKFLGLIKAVPTAAKGAANIAQTAPTLFNIATAADIKKPEGGDEMLGMI</sequence>
<name>A0A432XPK7_9GAMM</name>
<feature type="chain" id="PRO_5019523997" evidence="2">
    <location>
        <begin position="28"/>
        <end position="218"/>
    </location>
</feature>